<dbReference type="Pfam" id="PF08668">
    <property type="entry name" value="HDOD"/>
    <property type="match status" value="1"/>
</dbReference>
<dbReference type="InterPro" id="IPR013976">
    <property type="entry name" value="HDOD"/>
</dbReference>
<evidence type="ECO:0000256" key="1">
    <source>
        <dbReference type="ARBA" id="ARBA00022553"/>
    </source>
</evidence>
<comment type="caution">
    <text evidence="5">The sequence shown here is derived from an EMBL/GenBank/DDBJ whole genome shotgun (WGS) entry which is preliminary data.</text>
</comment>
<keyword evidence="1 2" id="KW-0597">Phosphoprotein</keyword>
<dbReference type="GO" id="GO:0000160">
    <property type="term" value="P:phosphorelay signal transduction system"/>
    <property type="evidence" value="ECO:0007669"/>
    <property type="project" value="InterPro"/>
</dbReference>
<dbReference type="AlphaFoldDB" id="A0A5C6DX61"/>
<dbReference type="CDD" id="cd00156">
    <property type="entry name" value="REC"/>
    <property type="match status" value="1"/>
</dbReference>
<dbReference type="SUPFAM" id="SSF109604">
    <property type="entry name" value="HD-domain/PDEase-like"/>
    <property type="match status" value="1"/>
</dbReference>
<gene>
    <name evidence="5" type="primary">czcR</name>
    <name evidence="5" type="ORF">Q31b_26610</name>
</gene>
<feature type="domain" description="HDOD" evidence="4">
    <location>
        <begin position="139"/>
        <end position="323"/>
    </location>
</feature>
<dbReference type="Pfam" id="PF00072">
    <property type="entry name" value="Response_reg"/>
    <property type="match status" value="1"/>
</dbReference>
<dbReference type="PANTHER" id="PTHR44591:SF3">
    <property type="entry name" value="RESPONSE REGULATORY DOMAIN-CONTAINING PROTEIN"/>
    <property type="match status" value="1"/>
</dbReference>
<protein>
    <submittedName>
        <fullName evidence="5">Transcriptional activator protein CzcR</fullName>
    </submittedName>
</protein>
<dbReference type="PROSITE" id="PS51833">
    <property type="entry name" value="HDOD"/>
    <property type="match status" value="1"/>
</dbReference>
<sequence length="496" mass="54156">MTDSKPKALVADDEVLVRNLTMRALSQVGFECDSAADGNEALAMAECTRYDVVITDLRMPNKNGHALAIELLQREQAPRIVVLTAVLEPRLVKDLIRHGVDDVMFKPVEYPALAAKVRSLIGRSSNDDADQPPVKEKAAPVATRIVDDGLAIFRMTTLAETDADDLARVVTPNEGLAAEVLQLANSPFYNPNRTLITDLERAITQIGQKRIGQLALATNVIDTITSKESFSMDLSSVRHRCLAARFAMELLIAQGGHGNVSDGLLLCATLHELISPQCDQNVLADLLHAWGIPATLYGPLRYVNDDYETVTRLANPLRTQVELIKLAGLIGRISIKTWEPSNLIEIPSHELLERLELLSISKVIEQITRNLGGIEPFAPGSTAAITPTRHSNRVHQAQTLDYYVPGSMRFDFLAKILSSMNVVLNPCSNPASARNTVLVNSVGIKSKALLSMVGTGLESRVYVVCDRKDASDYAPFKGVLKMPTSYSMLQDLVLSG</sequence>
<dbReference type="PROSITE" id="PS50110">
    <property type="entry name" value="RESPONSE_REGULATORY"/>
    <property type="match status" value="1"/>
</dbReference>
<dbReference type="SMART" id="SM00448">
    <property type="entry name" value="REC"/>
    <property type="match status" value="1"/>
</dbReference>
<dbReference type="EMBL" id="SJPY01000004">
    <property type="protein sequence ID" value="TWU41222.1"/>
    <property type="molecule type" value="Genomic_DNA"/>
</dbReference>
<dbReference type="Gene3D" id="3.40.50.2300">
    <property type="match status" value="1"/>
</dbReference>
<dbReference type="PANTHER" id="PTHR44591">
    <property type="entry name" value="STRESS RESPONSE REGULATOR PROTEIN 1"/>
    <property type="match status" value="1"/>
</dbReference>
<evidence type="ECO:0000313" key="5">
    <source>
        <dbReference type="EMBL" id="TWU41222.1"/>
    </source>
</evidence>
<evidence type="ECO:0000259" key="3">
    <source>
        <dbReference type="PROSITE" id="PS50110"/>
    </source>
</evidence>
<dbReference type="InterPro" id="IPR050595">
    <property type="entry name" value="Bact_response_regulator"/>
</dbReference>
<name>A0A5C6DX61_9BACT</name>
<organism evidence="5 6">
    <name type="scientific">Novipirellula aureliae</name>
    <dbReference type="NCBI Taxonomy" id="2527966"/>
    <lineage>
        <taxon>Bacteria</taxon>
        <taxon>Pseudomonadati</taxon>
        <taxon>Planctomycetota</taxon>
        <taxon>Planctomycetia</taxon>
        <taxon>Pirellulales</taxon>
        <taxon>Pirellulaceae</taxon>
        <taxon>Novipirellula</taxon>
    </lineage>
</organism>
<keyword evidence="6" id="KW-1185">Reference proteome</keyword>
<dbReference type="InterPro" id="IPR001789">
    <property type="entry name" value="Sig_transdc_resp-reg_receiver"/>
</dbReference>
<dbReference type="Gene3D" id="1.10.3210.10">
    <property type="entry name" value="Hypothetical protein af1432"/>
    <property type="match status" value="1"/>
</dbReference>
<accession>A0A5C6DX61</accession>
<feature type="modified residue" description="4-aspartylphosphate" evidence="2">
    <location>
        <position position="56"/>
    </location>
</feature>
<evidence type="ECO:0000259" key="4">
    <source>
        <dbReference type="PROSITE" id="PS51833"/>
    </source>
</evidence>
<evidence type="ECO:0000256" key="2">
    <source>
        <dbReference type="PROSITE-ProRule" id="PRU00169"/>
    </source>
</evidence>
<evidence type="ECO:0000313" key="6">
    <source>
        <dbReference type="Proteomes" id="UP000315471"/>
    </source>
</evidence>
<proteinExistence type="predicted"/>
<dbReference type="InterPro" id="IPR011006">
    <property type="entry name" value="CheY-like_superfamily"/>
</dbReference>
<dbReference type="RefSeq" id="WP_197171453.1">
    <property type="nucleotide sequence ID" value="NZ_SJPY01000004.1"/>
</dbReference>
<feature type="domain" description="Response regulatory" evidence="3">
    <location>
        <begin position="7"/>
        <end position="121"/>
    </location>
</feature>
<reference evidence="5 6" key="1">
    <citation type="submission" date="2019-02" db="EMBL/GenBank/DDBJ databases">
        <title>Deep-cultivation of Planctomycetes and their phenomic and genomic characterization uncovers novel biology.</title>
        <authorList>
            <person name="Wiegand S."/>
            <person name="Jogler M."/>
            <person name="Boedeker C."/>
            <person name="Pinto D."/>
            <person name="Vollmers J."/>
            <person name="Rivas-Marin E."/>
            <person name="Kohn T."/>
            <person name="Peeters S.H."/>
            <person name="Heuer A."/>
            <person name="Rast P."/>
            <person name="Oberbeckmann S."/>
            <person name="Bunk B."/>
            <person name="Jeske O."/>
            <person name="Meyerdierks A."/>
            <person name="Storesund J.E."/>
            <person name="Kallscheuer N."/>
            <person name="Luecker S."/>
            <person name="Lage O.M."/>
            <person name="Pohl T."/>
            <person name="Merkel B.J."/>
            <person name="Hornburger P."/>
            <person name="Mueller R.-W."/>
            <person name="Bruemmer F."/>
            <person name="Labrenz M."/>
            <person name="Spormann A.M."/>
            <person name="Op Den Camp H."/>
            <person name="Overmann J."/>
            <person name="Amann R."/>
            <person name="Jetten M.S.M."/>
            <person name="Mascher T."/>
            <person name="Medema M.H."/>
            <person name="Devos D.P."/>
            <person name="Kaster A.-K."/>
            <person name="Ovreas L."/>
            <person name="Rohde M."/>
            <person name="Galperin M.Y."/>
            <person name="Jogler C."/>
        </authorList>
    </citation>
    <scope>NUCLEOTIDE SEQUENCE [LARGE SCALE GENOMIC DNA]</scope>
    <source>
        <strain evidence="5 6">Q31b</strain>
    </source>
</reference>
<dbReference type="Proteomes" id="UP000315471">
    <property type="component" value="Unassembled WGS sequence"/>
</dbReference>
<dbReference type="SUPFAM" id="SSF52172">
    <property type="entry name" value="CheY-like"/>
    <property type="match status" value="1"/>
</dbReference>